<evidence type="ECO:0000256" key="2">
    <source>
        <dbReference type="SAM" id="Phobius"/>
    </source>
</evidence>
<dbReference type="Proteomes" id="UP001054945">
    <property type="component" value="Unassembled WGS sequence"/>
</dbReference>
<keyword evidence="2" id="KW-0812">Transmembrane</keyword>
<evidence type="ECO:0000313" key="4">
    <source>
        <dbReference type="Proteomes" id="UP001054945"/>
    </source>
</evidence>
<name>A0AAV4Y8W6_CAEEX</name>
<evidence type="ECO:0008006" key="5">
    <source>
        <dbReference type="Google" id="ProtNLM"/>
    </source>
</evidence>
<gene>
    <name evidence="3" type="ORF">CEXT_779791</name>
</gene>
<dbReference type="EMBL" id="BPLR01018804">
    <property type="protein sequence ID" value="GIZ02376.1"/>
    <property type="molecule type" value="Genomic_DNA"/>
</dbReference>
<feature type="region of interest" description="Disordered" evidence="1">
    <location>
        <begin position="1"/>
        <end position="32"/>
    </location>
</feature>
<accession>A0AAV4Y8W6</accession>
<evidence type="ECO:0000256" key="1">
    <source>
        <dbReference type="SAM" id="MobiDB-lite"/>
    </source>
</evidence>
<comment type="caution">
    <text evidence="3">The sequence shown here is derived from an EMBL/GenBank/DDBJ whole genome shotgun (WGS) entry which is preliminary data.</text>
</comment>
<protein>
    <recommendedName>
        <fullName evidence="5">Transmembrane protein</fullName>
    </recommendedName>
</protein>
<evidence type="ECO:0000313" key="3">
    <source>
        <dbReference type="EMBL" id="GIZ02376.1"/>
    </source>
</evidence>
<feature type="transmembrane region" description="Helical" evidence="2">
    <location>
        <begin position="45"/>
        <end position="65"/>
    </location>
</feature>
<sequence length="72" mass="8294">MDDSDSGGRKKKPETYRPFPKRKRKNHASEMNENQWTFSAPFSVAPMRGLASGFNALCFILLLLVRDDFKKD</sequence>
<dbReference type="AlphaFoldDB" id="A0AAV4Y8W6"/>
<keyword evidence="4" id="KW-1185">Reference proteome</keyword>
<keyword evidence="2" id="KW-0472">Membrane</keyword>
<organism evidence="3 4">
    <name type="scientific">Caerostris extrusa</name>
    <name type="common">Bark spider</name>
    <name type="synonym">Caerostris bankana</name>
    <dbReference type="NCBI Taxonomy" id="172846"/>
    <lineage>
        <taxon>Eukaryota</taxon>
        <taxon>Metazoa</taxon>
        <taxon>Ecdysozoa</taxon>
        <taxon>Arthropoda</taxon>
        <taxon>Chelicerata</taxon>
        <taxon>Arachnida</taxon>
        <taxon>Araneae</taxon>
        <taxon>Araneomorphae</taxon>
        <taxon>Entelegynae</taxon>
        <taxon>Araneoidea</taxon>
        <taxon>Araneidae</taxon>
        <taxon>Caerostris</taxon>
    </lineage>
</organism>
<keyword evidence="2" id="KW-1133">Transmembrane helix</keyword>
<reference evidence="3 4" key="1">
    <citation type="submission" date="2021-06" db="EMBL/GenBank/DDBJ databases">
        <title>Caerostris extrusa draft genome.</title>
        <authorList>
            <person name="Kono N."/>
            <person name="Arakawa K."/>
        </authorList>
    </citation>
    <scope>NUCLEOTIDE SEQUENCE [LARGE SCALE GENOMIC DNA]</scope>
</reference>
<proteinExistence type="predicted"/>